<dbReference type="InterPro" id="IPR047786">
    <property type="entry name" value="Mfa1_fim"/>
</dbReference>
<dbReference type="NCBIfam" id="NF038041">
    <property type="entry name" value="fim_Mfa1_fam"/>
    <property type="match status" value="1"/>
</dbReference>
<keyword evidence="4" id="KW-1185">Reference proteome</keyword>
<evidence type="ECO:0000256" key="1">
    <source>
        <dbReference type="SAM" id="SignalP"/>
    </source>
</evidence>
<evidence type="ECO:0000313" key="3">
    <source>
        <dbReference type="EMBL" id="MST83965.1"/>
    </source>
</evidence>
<comment type="caution">
    <text evidence="3">The sequence shown here is derived from an EMBL/GenBank/DDBJ whole genome shotgun (WGS) entry which is preliminary data.</text>
</comment>
<dbReference type="AlphaFoldDB" id="A0A7K0KER9"/>
<dbReference type="Pfam" id="PF15495">
    <property type="entry name" value="Fimbrillin_C"/>
    <property type="match status" value="1"/>
</dbReference>
<dbReference type="PROSITE" id="PS51257">
    <property type="entry name" value="PROKAR_LIPOPROTEIN"/>
    <property type="match status" value="1"/>
</dbReference>
<evidence type="ECO:0000259" key="2">
    <source>
        <dbReference type="Pfam" id="PF15495"/>
    </source>
</evidence>
<organism evidence="3 4">
    <name type="scientific">Hallella mizrahii</name>
    <dbReference type="NCBI Taxonomy" id="2606637"/>
    <lineage>
        <taxon>Bacteria</taxon>
        <taxon>Pseudomonadati</taxon>
        <taxon>Bacteroidota</taxon>
        <taxon>Bacteroidia</taxon>
        <taxon>Bacteroidales</taxon>
        <taxon>Prevotellaceae</taxon>
        <taxon>Hallella</taxon>
    </lineage>
</organism>
<feature type="domain" description="Minor fimbrium subunit Mfa1 C-terminal" evidence="2">
    <location>
        <begin position="419"/>
        <end position="492"/>
    </location>
</feature>
<keyword evidence="1" id="KW-0732">Signal</keyword>
<dbReference type="RefSeq" id="WP_154533549.1">
    <property type="nucleotide sequence ID" value="NZ_VUNG01000007.1"/>
</dbReference>
<dbReference type="InterPro" id="IPR029140">
    <property type="entry name" value="Mfa1_C"/>
</dbReference>
<protein>
    <recommendedName>
        <fullName evidence="2">Minor fimbrium subunit Mfa1 C-terminal domain-containing protein</fullName>
    </recommendedName>
</protein>
<proteinExistence type="predicted"/>
<accession>A0A7K0KER9</accession>
<dbReference type="EMBL" id="VUNG01000007">
    <property type="protein sequence ID" value="MST83965.1"/>
    <property type="molecule type" value="Genomic_DNA"/>
</dbReference>
<name>A0A7K0KER9_9BACT</name>
<dbReference type="Proteomes" id="UP000438914">
    <property type="component" value="Unassembled WGS sequence"/>
</dbReference>
<dbReference type="GO" id="GO:0009418">
    <property type="term" value="C:pilus shaft"/>
    <property type="evidence" value="ECO:0007669"/>
    <property type="project" value="InterPro"/>
</dbReference>
<evidence type="ECO:0000313" key="4">
    <source>
        <dbReference type="Proteomes" id="UP000438914"/>
    </source>
</evidence>
<gene>
    <name evidence="3" type="ORF">FYJ73_04665</name>
</gene>
<sequence>MKTIHYLFTAMLALSACASFTACSSDDTTDSAPTPQTADGFYMTLTIKGTEANGTNAKATRTAVQEPTEAATADESTVNSGTLYLFSGVVGSGTLAYKKTISTAEWNDAKVPAQGQDGSITVKLPIKNVTVGTSYRVYFLANGKGVEDDPGNSTIEAGDVKFVNSYAKPGEFIMFSQNDPGHLANQYTVTFTEENKNKDKPATLSSPILIERAVARIDVPTNEATNLTEPSAEDLANMTTQQKEALQDARDNVKSITLEKYAISNLSKKTYIMQHWSDNGYLTLPTNSLGYWQTFDEFGTATRQDNPDFFKAVTGASADYVFENTTSLNNDATAMYFQYKVELKSYEKADFTDGTFYRYDGKIFTRLADIIESNEYGNNPFGKTADEVLSEDLQRTDGKLGANEAALEAFRNAHNIQIFPQGMVYYRQLIQDTHYTRENWFSILRNTIYRLNVKSIWNIGADVPNGDNGKETEFYYLKVEVSVNPWVLNTQNVILK</sequence>
<feature type="signal peptide" evidence="1">
    <location>
        <begin position="1"/>
        <end position="24"/>
    </location>
</feature>
<reference evidence="3 4" key="1">
    <citation type="submission" date="2019-08" db="EMBL/GenBank/DDBJ databases">
        <title>In-depth cultivation of the pig gut microbiome towards novel bacterial diversity and tailored functional studies.</title>
        <authorList>
            <person name="Wylensek D."/>
            <person name="Hitch T.C.A."/>
            <person name="Clavel T."/>
        </authorList>
    </citation>
    <scope>NUCLEOTIDE SEQUENCE [LARGE SCALE GENOMIC DNA]</scope>
    <source>
        <strain evidence="3 4">LKV-178-WT-2A</strain>
    </source>
</reference>
<dbReference type="Gene3D" id="2.60.40.3690">
    <property type="match status" value="1"/>
</dbReference>
<feature type="chain" id="PRO_5029904034" description="Minor fimbrium subunit Mfa1 C-terminal domain-containing protein" evidence="1">
    <location>
        <begin position="25"/>
        <end position="496"/>
    </location>
</feature>